<dbReference type="InterPro" id="IPR036591">
    <property type="entry name" value="YggU-like_sf"/>
</dbReference>
<gene>
    <name evidence="3" type="ORF">GCM10009547_21050</name>
</gene>
<comment type="caution">
    <text evidence="3">The sequence shown here is derived from an EMBL/GenBank/DDBJ whole genome shotgun (WGS) entry which is preliminary data.</text>
</comment>
<name>A0ABN1GSY5_9ACTN</name>
<keyword evidence="4" id="KW-1185">Reference proteome</keyword>
<dbReference type="Proteomes" id="UP001500957">
    <property type="component" value="Unassembled WGS sequence"/>
</dbReference>
<protein>
    <recommendedName>
        <fullName evidence="2">UPF0235 protein GCM10009547_21050</fullName>
    </recommendedName>
</protein>
<dbReference type="SUPFAM" id="SSF69786">
    <property type="entry name" value="YggU-like"/>
    <property type="match status" value="1"/>
</dbReference>
<dbReference type="RefSeq" id="WP_344604401.1">
    <property type="nucleotide sequence ID" value="NZ_BAAAHE010000015.1"/>
</dbReference>
<accession>A0ABN1GSY5</accession>
<dbReference type="HAMAP" id="MF_00634">
    <property type="entry name" value="UPF0235"/>
    <property type="match status" value="1"/>
</dbReference>
<evidence type="ECO:0000313" key="4">
    <source>
        <dbReference type="Proteomes" id="UP001500957"/>
    </source>
</evidence>
<dbReference type="Gene3D" id="3.30.1200.10">
    <property type="entry name" value="YggU-like"/>
    <property type="match status" value="1"/>
</dbReference>
<reference evidence="3 4" key="1">
    <citation type="journal article" date="2019" name="Int. J. Syst. Evol. Microbiol.">
        <title>The Global Catalogue of Microorganisms (GCM) 10K type strain sequencing project: providing services to taxonomists for standard genome sequencing and annotation.</title>
        <authorList>
            <consortium name="The Broad Institute Genomics Platform"/>
            <consortium name="The Broad Institute Genome Sequencing Center for Infectious Disease"/>
            <person name="Wu L."/>
            <person name="Ma J."/>
        </authorList>
    </citation>
    <scope>NUCLEOTIDE SEQUENCE [LARGE SCALE GENOMIC DNA]</scope>
    <source>
        <strain evidence="3 4">JCM 10671</strain>
    </source>
</reference>
<dbReference type="InterPro" id="IPR003746">
    <property type="entry name" value="DUF167"/>
</dbReference>
<dbReference type="PANTHER" id="PTHR13420:SF7">
    <property type="entry name" value="UPF0235 PROTEIN C15ORF40"/>
    <property type="match status" value="1"/>
</dbReference>
<dbReference type="Pfam" id="PF02594">
    <property type="entry name" value="DUF167"/>
    <property type="match status" value="1"/>
</dbReference>
<dbReference type="NCBIfam" id="TIGR00251">
    <property type="entry name" value="DUF167 family protein"/>
    <property type="match status" value="1"/>
</dbReference>
<evidence type="ECO:0000256" key="2">
    <source>
        <dbReference type="HAMAP-Rule" id="MF_00634"/>
    </source>
</evidence>
<dbReference type="PANTHER" id="PTHR13420">
    <property type="entry name" value="UPF0235 PROTEIN C15ORF40"/>
    <property type="match status" value="1"/>
</dbReference>
<dbReference type="SMART" id="SM01152">
    <property type="entry name" value="DUF167"/>
    <property type="match status" value="1"/>
</dbReference>
<dbReference type="EMBL" id="BAAAHE010000015">
    <property type="protein sequence ID" value="GAA0618497.1"/>
    <property type="molecule type" value="Genomic_DNA"/>
</dbReference>
<comment type="similarity">
    <text evidence="1 2">Belongs to the UPF0235 family.</text>
</comment>
<evidence type="ECO:0000313" key="3">
    <source>
        <dbReference type="EMBL" id="GAA0618497.1"/>
    </source>
</evidence>
<evidence type="ECO:0000256" key="1">
    <source>
        <dbReference type="ARBA" id="ARBA00010364"/>
    </source>
</evidence>
<sequence>MTELRVAIRVRPGSSRAGVGGTHAGALVVKVSERAVDGRATEAALTALAKALGVPRREIRLVRGATSRDKVVAVEGDEQVLTAALERLRDAP</sequence>
<organism evidence="3 4">
    <name type="scientific">Sporichthya brevicatena</name>
    <dbReference type="NCBI Taxonomy" id="171442"/>
    <lineage>
        <taxon>Bacteria</taxon>
        <taxon>Bacillati</taxon>
        <taxon>Actinomycetota</taxon>
        <taxon>Actinomycetes</taxon>
        <taxon>Sporichthyales</taxon>
        <taxon>Sporichthyaceae</taxon>
        <taxon>Sporichthya</taxon>
    </lineage>
</organism>
<proteinExistence type="inferred from homology"/>